<dbReference type="AlphaFoldDB" id="A0A238Y2Q6"/>
<keyword evidence="5" id="KW-0997">Cell inner membrane</keyword>
<evidence type="ECO:0000259" key="10">
    <source>
        <dbReference type="Pfam" id="PF25876"/>
    </source>
</evidence>
<name>A0A238Y2Q6_9BACT</name>
<evidence type="ECO:0000313" key="14">
    <source>
        <dbReference type="EMBL" id="SNR64854.1"/>
    </source>
</evidence>
<dbReference type="Pfam" id="PF25967">
    <property type="entry name" value="RND-MFP_C"/>
    <property type="match status" value="1"/>
</dbReference>
<feature type="domain" description="Multidrug resistance protein MdtA-like barrel-sandwich hybrid" evidence="11">
    <location>
        <begin position="66"/>
        <end position="206"/>
    </location>
</feature>
<comment type="subcellular location">
    <subcellularLocation>
        <location evidence="1">Cell membrane</location>
    </subcellularLocation>
</comment>
<keyword evidence="15" id="KW-1185">Reference proteome</keyword>
<evidence type="ECO:0000256" key="6">
    <source>
        <dbReference type="ARBA" id="ARBA00023136"/>
    </source>
</evidence>
<dbReference type="Proteomes" id="UP000198324">
    <property type="component" value="Unassembled WGS sequence"/>
</dbReference>
<evidence type="ECO:0000256" key="8">
    <source>
        <dbReference type="SAM" id="MobiDB-lite"/>
    </source>
</evidence>
<evidence type="ECO:0000259" key="12">
    <source>
        <dbReference type="Pfam" id="PF25944"/>
    </source>
</evidence>
<evidence type="ECO:0000256" key="4">
    <source>
        <dbReference type="ARBA" id="ARBA00022475"/>
    </source>
</evidence>
<dbReference type="PANTHER" id="PTHR30469:SF36">
    <property type="entry name" value="BLL3903 PROTEIN"/>
    <property type="match status" value="1"/>
</dbReference>
<evidence type="ECO:0000259" key="11">
    <source>
        <dbReference type="Pfam" id="PF25917"/>
    </source>
</evidence>
<keyword evidence="9" id="KW-0732">Signal</keyword>
<feature type="region of interest" description="Disordered" evidence="8">
    <location>
        <begin position="367"/>
        <end position="414"/>
    </location>
</feature>
<dbReference type="PANTHER" id="PTHR30469">
    <property type="entry name" value="MULTIDRUG RESISTANCE PROTEIN MDTA"/>
    <property type="match status" value="1"/>
</dbReference>
<dbReference type="PROSITE" id="PS51257">
    <property type="entry name" value="PROKAR_LIPOPROTEIN"/>
    <property type="match status" value="1"/>
</dbReference>
<feature type="domain" description="Multidrug resistance protein MdtA-like beta-barrel" evidence="12">
    <location>
        <begin position="212"/>
        <end position="292"/>
    </location>
</feature>
<comment type="similarity">
    <text evidence="2">Belongs to the membrane fusion protein (MFP) (TC 8.A.1) family.</text>
</comment>
<feature type="signal peptide" evidence="9">
    <location>
        <begin position="1"/>
        <end position="18"/>
    </location>
</feature>
<feature type="compositionally biased region" description="Polar residues" evidence="8">
    <location>
        <begin position="383"/>
        <end position="414"/>
    </location>
</feature>
<dbReference type="Pfam" id="PF25876">
    <property type="entry name" value="HH_MFP_RND"/>
    <property type="match status" value="1"/>
</dbReference>
<dbReference type="SUPFAM" id="SSF111369">
    <property type="entry name" value="HlyD-like secretion proteins"/>
    <property type="match status" value="1"/>
</dbReference>
<gene>
    <name evidence="14" type="ORF">SAMN04488503_0598</name>
</gene>
<dbReference type="InterPro" id="IPR058627">
    <property type="entry name" value="MdtA-like_C"/>
</dbReference>
<reference evidence="14 15" key="1">
    <citation type="submission" date="2017-06" db="EMBL/GenBank/DDBJ databases">
        <authorList>
            <person name="Kim H.J."/>
            <person name="Triplett B.A."/>
        </authorList>
    </citation>
    <scope>NUCLEOTIDE SEQUENCE [LARGE SCALE GENOMIC DNA]</scope>
    <source>
        <strain evidence="14 15">DSM 13116</strain>
    </source>
</reference>
<dbReference type="InterPro" id="IPR006143">
    <property type="entry name" value="RND_pump_MFP"/>
</dbReference>
<dbReference type="InterPro" id="IPR058624">
    <property type="entry name" value="MdtA-like_HH"/>
</dbReference>
<evidence type="ECO:0000313" key="15">
    <source>
        <dbReference type="Proteomes" id="UP000198324"/>
    </source>
</evidence>
<evidence type="ECO:0000256" key="1">
    <source>
        <dbReference type="ARBA" id="ARBA00004236"/>
    </source>
</evidence>
<evidence type="ECO:0000256" key="5">
    <source>
        <dbReference type="ARBA" id="ARBA00022519"/>
    </source>
</evidence>
<dbReference type="Gene3D" id="2.40.30.170">
    <property type="match status" value="1"/>
</dbReference>
<dbReference type="InterPro" id="IPR058626">
    <property type="entry name" value="MdtA-like_b-barrel"/>
</dbReference>
<keyword evidence="4" id="KW-1003">Cell membrane</keyword>
<dbReference type="GO" id="GO:0015562">
    <property type="term" value="F:efflux transmembrane transporter activity"/>
    <property type="evidence" value="ECO:0007669"/>
    <property type="project" value="InterPro"/>
</dbReference>
<dbReference type="NCBIfam" id="TIGR01730">
    <property type="entry name" value="RND_mfp"/>
    <property type="match status" value="1"/>
</dbReference>
<dbReference type="Gene3D" id="1.10.287.470">
    <property type="entry name" value="Helix hairpin bin"/>
    <property type="match status" value="1"/>
</dbReference>
<dbReference type="Gene3D" id="2.40.420.20">
    <property type="match status" value="1"/>
</dbReference>
<dbReference type="OrthoDB" id="9772050at2"/>
<evidence type="ECO:0000256" key="2">
    <source>
        <dbReference type="ARBA" id="ARBA00009477"/>
    </source>
</evidence>
<dbReference type="GO" id="GO:1990281">
    <property type="term" value="C:efflux pump complex"/>
    <property type="evidence" value="ECO:0007669"/>
    <property type="project" value="TreeGrafter"/>
</dbReference>
<feature type="chain" id="PRO_5012782754" evidence="9">
    <location>
        <begin position="19"/>
        <end position="414"/>
    </location>
</feature>
<sequence length="414" mass="44242">MNARPRLTMPLFAMLALAALVCACGRANGKAPKARKAVPVLVAEAKVMSVPVLVQAVGNVEAFASVSIKPQVSGVIAKQLVRDGQDVVKDQTLFVIDPRTYHAGLLEAQARLQKDEAQARKAEDDLKRYQTLFEQGAVSRDQLEQMRTNAMTLRASLDLDRAQVEQARVQLGHATIKAPISGRAGHVLVQEGNVVGKSGDDRVLLVINQLTPISVTFSVPESHLPEIQRQWAQGPLRVEARSSEGVLLETGELASIDNAVDKATGTIRLKATFPNAQKQLWPGQFVRASLRLSERENAVLIPAHAVQNGLHGPFVFVVKDDLVVELREVSTSPGGDGTLVAEKGVAPGERVVTDGQVMLVPGSLVEIRPQPDEGSGRRPVNAPTLQGGSSAAQPGQENATLPQSDATATQGQKQ</sequence>
<dbReference type="Pfam" id="PF25917">
    <property type="entry name" value="BSH_RND"/>
    <property type="match status" value="1"/>
</dbReference>
<evidence type="ECO:0000256" key="3">
    <source>
        <dbReference type="ARBA" id="ARBA00022448"/>
    </source>
</evidence>
<feature type="domain" description="Multidrug resistance protein MdtA-like C-terminal permuted SH3" evidence="13">
    <location>
        <begin position="297"/>
        <end position="355"/>
    </location>
</feature>
<dbReference type="EMBL" id="FZOC01000001">
    <property type="protein sequence ID" value="SNR64854.1"/>
    <property type="molecule type" value="Genomic_DNA"/>
</dbReference>
<dbReference type="RefSeq" id="WP_089271548.1">
    <property type="nucleotide sequence ID" value="NZ_FZOC01000001.1"/>
</dbReference>
<keyword evidence="6" id="KW-0472">Membrane</keyword>
<dbReference type="InterPro" id="IPR058625">
    <property type="entry name" value="MdtA-like_BSH"/>
</dbReference>
<organism evidence="14 15">
    <name type="scientific">Humidesulfovibrio mexicanus</name>
    <dbReference type="NCBI Taxonomy" id="147047"/>
    <lineage>
        <taxon>Bacteria</taxon>
        <taxon>Pseudomonadati</taxon>
        <taxon>Thermodesulfobacteriota</taxon>
        <taxon>Desulfovibrionia</taxon>
        <taxon>Desulfovibrionales</taxon>
        <taxon>Desulfovibrionaceae</taxon>
        <taxon>Humidesulfovibrio</taxon>
    </lineage>
</organism>
<protein>
    <submittedName>
        <fullName evidence="14">Membrane fusion protein, multidrug efflux system</fullName>
    </submittedName>
</protein>
<dbReference type="Gene3D" id="2.40.50.100">
    <property type="match status" value="1"/>
</dbReference>
<evidence type="ECO:0000259" key="13">
    <source>
        <dbReference type="Pfam" id="PF25967"/>
    </source>
</evidence>
<evidence type="ECO:0000256" key="9">
    <source>
        <dbReference type="SAM" id="SignalP"/>
    </source>
</evidence>
<feature type="coiled-coil region" evidence="7">
    <location>
        <begin position="105"/>
        <end position="132"/>
    </location>
</feature>
<keyword evidence="7" id="KW-0175">Coiled coil</keyword>
<keyword evidence="3" id="KW-0813">Transport</keyword>
<feature type="domain" description="Multidrug resistance protein MdtA-like alpha-helical hairpin" evidence="10">
    <location>
        <begin position="106"/>
        <end position="172"/>
    </location>
</feature>
<dbReference type="Pfam" id="PF25944">
    <property type="entry name" value="Beta-barrel_RND"/>
    <property type="match status" value="1"/>
</dbReference>
<proteinExistence type="inferred from homology"/>
<accession>A0A238Y2Q6</accession>
<evidence type="ECO:0000256" key="7">
    <source>
        <dbReference type="SAM" id="Coils"/>
    </source>
</evidence>